<keyword evidence="5" id="KW-0560">Oxidoreductase</keyword>
<name>A0A931IEQ5_9NOCA</name>
<protein>
    <submittedName>
        <fullName evidence="7">Acyl-CoA/acyl-ACP dehydrogenase</fullName>
    </submittedName>
</protein>
<evidence type="ECO:0000256" key="3">
    <source>
        <dbReference type="ARBA" id="ARBA00022630"/>
    </source>
</evidence>
<evidence type="ECO:0000313" key="7">
    <source>
        <dbReference type="EMBL" id="MBH0778435.1"/>
    </source>
</evidence>
<keyword evidence="8" id="KW-1185">Reference proteome</keyword>
<dbReference type="Gene3D" id="2.40.110.10">
    <property type="entry name" value="Butyryl-CoA Dehydrogenase, subunit A, domain 2"/>
    <property type="match status" value="1"/>
</dbReference>
<sequence length="373" mass="40067">MHDTATADQRLLLDASADLIADLCPMDAVRADRHLDTEWAVTYRRRTARLGWYSLLVPEKLGGGNVSGNGLVDATLIAHRRGRELQPGPFAAANAITHALATDDGHERGPDILAAVIAGEQGVSWAVGIPGVHAAHSGPHARRVGDGYELSGTTGLVVDADTADWILVTATSEEGLCQFLLPRATRGLTITPVESLDISRRFTEITFDRVAVTRADLLGAPGRCDDLVHRQLAIAAVLTAAEAVGAMERDLELTVRYAKDRIAFGRPIGSFQAIKHVLADMSLYLEMSIATVLAAAEDLGTGDSHGVLAASMAKAFVGDHGIDLAQNCFQVFGGIGFTWEHDQHRYLRRITTDCALFGDAAWHREHLCRLSGL</sequence>
<dbReference type="CDD" id="cd00567">
    <property type="entry name" value="ACAD"/>
    <property type="match status" value="1"/>
</dbReference>
<keyword evidence="4" id="KW-0274">FAD</keyword>
<dbReference type="EMBL" id="JADMLG010000007">
    <property type="protein sequence ID" value="MBH0778435.1"/>
    <property type="molecule type" value="Genomic_DNA"/>
</dbReference>
<dbReference type="GO" id="GO:0003995">
    <property type="term" value="F:acyl-CoA dehydrogenase activity"/>
    <property type="evidence" value="ECO:0007669"/>
    <property type="project" value="TreeGrafter"/>
</dbReference>
<accession>A0A931IEQ5</accession>
<comment type="caution">
    <text evidence="7">The sequence shown here is derived from an EMBL/GenBank/DDBJ whole genome shotgun (WGS) entry which is preliminary data.</text>
</comment>
<reference evidence="7" key="1">
    <citation type="submission" date="2020-11" db="EMBL/GenBank/DDBJ databases">
        <title>Nocardia NEAU-351.nov., a novel actinomycete isolated from the cow dung.</title>
        <authorList>
            <person name="Zhang X."/>
        </authorList>
    </citation>
    <scope>NUCLEOTIDE SEQUENCE</scope>
    <source>
        <strain evidence="7">NEAU-351</strain>
    </source>
</reference>
<dbReference type="InterPro" id="IPR046373">
    <property type="entry name" value="Acyl-CoA_Oxase/DH_mid-dom_sf"/>
</dbReference>
<feature type="domain" description="Acyl-CoA dehydrogenase/oxidase C-terminal" evidence="6">
    <location>
        <begin position="229"/>
        <end position="367"/>
    </location>
</feature>
<dbReference type="InterPro" id="IPR009075">
    <property type="entry name" value="AcylCo_DH/oxidase_C"/>
</dbReference>
<dbReference type="Gene3D" id="1.20.140.10">
    <property type="entry name" value="Butyryl-CoA Dehydrogenase, subunit A, domain 3"/>
    <property type="match status" value="1"/>
</dbReference>
<evidence type="ECO:0000256" key="2">
    <source>
        <dbReference type="ARBA" id="ARBA00009347"/>
    </source>
</evidence>
<proteinExistence type="inferred from homology"/>
<comment type="similarity">
    <text evidence="2">Belongs to the acyl-CoA dehydrogenase family.</text>
</comment>
<evidence type="ECO:0000256" key="5">
    <source>
        <dbReference type="ARBA" id="ARBA00023002"/>
    </source>
</evidence>
<dbReference type="InterPro" id="IPR036250">
    <property type="entry name" value="AcylCo_DH-like_C"/>
</dbReference>
<gene>
    <name evidence="7" type="ORF">IT779_19335</name>
</gene>
<keyword evidence="3" id="KW-0285">Flavoprotein</keyword>
<organism evidence="7 8">
    <name type="scientific">Nocardia bovistercoris</name>
    <dbReference type="NCBI Taxonomy" id="2785916"/>
    <lineage>
        <taxon>Bacteria</taxon>
        <taxon>Bacillati</taxon>
        <taxon>Actinomycetota</taxon>
        <taxon>Actinomycetes</taxon>
        <taxon>Mycobacteriales</taxon>
        <taxon>Nocardiaceae</taxon>
        <taxon>Nocardia</taxon>
    </lineage>
</organism>
<dbReference type="SUPFAM" id="SSF47203">
    <property type="entry name" value="Acyl-CoA dehydrogenase C-terminal domain-like"/>
    <property type="match status" value="1"/>
</dbReference>
<dbReference type="AlphaFoldDB" id="A0A931IEQ5"/>
<comment type="cofactor">
    <cofactor evidence="1">
        <name>FAD</name>
        <dbReference type="ChEBI" id="CHEBI:57692"/>
    </cofactor>
</comment>
<evidence type="ECO:0000256" key="1">
    <source>
        <dbReference type="ARBA" id="ARBA00001974"/>
    </source>
</evidence>
<evidence type="ECO:0000256" key="4">
    <source>
        <dbReference type="ARBA" id="ARBA00022827"/>
    </source>
</evidence>
<dbReference type="PANTHER" id="PTHR43884">
    <property type="entry name" value="ACYL-COA DEHYDROGENASE"/>
    <property type="match status" value="1"/>
</dbReference>
<dbReference type="InterPro" id="IPR037069">
    <property type="entry name" value="AcylCoA_DH/ox_N_sf"/>
</dbReference>
<dbReference type="Gene3D" id="1.10.540.10">
    <property type="entry name" value="Acyl-CoA dehydrogenase/oxidase, N-terminal domain"/>
    <property type="match status" value="1"/>
</dbReference>
<dbReference type="RefSeq" id="WP_196150729.1">
    <property type="nucleotide sequence ID" value="NZ_JADMLG010000007.1"/>
</dbReference>
<dbReference type="Pfam" id="PF00441">
    <property type="entry name" value="Acyl-CoA_dh_1"/>
    <property type="match status" value="1"/>
</dbReference>
<evidence type="ECO:0000313" key="8">
    <source>
        <dbReference type="Proteomes" id="UP000655751"/>
    </source>
</evidence>
<dbReference type="InterPro" id="IPR009100">
    <property type="entry name" value="AcylCoA_DH/oxidase_NM_dom_sf"/>
</dbReference>
<dbReference type="SUPFAM" id="SSF56645">
    <property type="entry name" value="Acyl-CoA dehydrogenase NM domain-like"/>
    <property type="match status" value="1"/>
</dbReference>
<dbReference type="PANTHER" id="PTHR43884:SF20">
    <property type="entry name" value="ACYL-COA DEHYDROGENASE FADE28"/>
    <property type="match status" value="1"/>
</dbReference>
<evidence type="ECO:0000259" key="6">
    <source>
        <dbReference type="Pfam" id="PF00441"/>
    </source>
</evidence>
<dbReference type="Proteomes" id="UP000655751">
    <property type="component" value="Unassembled WGS sequence"/>
</dbReference>
<dbReference type="GO" id="GO:0050660">
    <property type="term" value="F:flavin adenine dinucleotide binding"/>
    <property type="evidence" value="ECO:0007669"/>
    <property type="project" value="InterPro"/>
</dbReference>